<keyword evidence="4 8" id="KW-0732">Signal</keyword>
<accession>W2S522</accession>
<keyword evidence="11" id="KW-1185">Reference proteome</keyword>
<dbReference type="GO" id="GO:0046872">
    <property type="term" value="F:metal ion binding"/>
    <property type="evidence" value="ECO:0007669"/>
    <property type="project" value="UniProtKB-KW"/>
</dbReference>
<keyword evidence="5 8" id="KW-0378">Hydrolase</keyword>
<feature type="chain" id="PRO_5005149959" description="Carboxylic ester hydrolase" evidence="8">
    <location>
        <begin position="18"/>
        <end position="559"/>
    </location>
</feature>
<evidence type="ECO:0000256" key="2">
    <source>
        <dbReference type="ARBA" id="ARBA00022487"/>
    </source>
</evidence>
<dbReference type="OrthoDB" id="3039123at2759"/>
<keyword evidence="7" id="KW-1015">Disulfide bond</keyword>
<comment type="similarity">
    <text evidence="1 8">Belongs to the tannase family.</text>
</comment>
<feature type="signal peptide" evidence="8">
    <location>
        <begin position="1"/>
        <end position="17"/>
    </location>
</feature>
<sequence length="559" mass="60462">MNLRLTIALAAIHSAAAAANCNVDTFSSLLDAAGASSTASVVYATPIAEGGASFDPSPPFQSNVTELPELCAVKIEVQSSDNSSYRFAVFLPTEWNHRMMTTGNGGFGGGINYIDMGHLSHYGFASVSTDTGHLSSSPDGSWALNAPESIIDWGWRAMHGSVALGKAIIEQYYDSPIQRSYYAGCSTGGRQGLKEMQISPDSFDGILAGAPAWWTTHLQSWTTWYPLQNYPPDSPGYIPATLFPSISATIDAQCDPQDGVRDNITQNPFACTIDYTALNLSASQISTLQTLYANWTSSHDNSRFLFPSLSPGTLPLLADPQSPNPLGYTFYSYFVKNDTSYNFTSFTEADLAQADATNPGAANADDFAAIEAFRDRGGKLIMYHGYSDFAIPVGSSMYYYNRTVQSLRREEQQQQQQQQQHSDSKGGNREGTDGTGVDVDDFFRLFLVPNMGHCSGSQPAGNDAPWYFSAASQNPGFARSGIKDGVPGHGGDARYDAILALLRWVEEGEAPEELVATKYRGDNSTEVLRTGKICKWPGRAVWDGRGDVRGEGSWACEGA</sequence>
<evidence type="ECO:0000256" key="5">
    <source>
        <dbReference type="ARBA" id="ARBA00022801"/>
    </source>
</evidence>
<evidence type="ECO:0000256" key="6">
    <source>
        <dbReference type="ARBA" id="ARBA00022837"/>
    </source>
</evidence>
<feature type="compositionally biased region" description="Basic and acidic residues" evidence="9">
    <location>
        <begin position="422"/>
        <end position="432"/>
    </location>
</feature>
<keyword evidence="3" id="KW-0479">Metal-binding</keyword>
<gene>
    <name evidence="10" type="ORF">HMPREF1541_02207</name>
</gene>
<name>W2S522_CYPE1</name>
<dbReference type="Pfam" id="PF07519">
    <property type="entry name" value="Tannase"/>
    <property type="match status" value="2"/>
</dbReference>
<evidence type="ECO:0000256" key="3">
    <source>
        <dbReference type="ARBA" id="ARBA00022723"/>
    </source>
</evidence>
<dbReference type="GeneID" id="19969546"/>
<evidence type="ECO:0000256" key="8">
    <source>
        <dbReference type="RuleBase" id="RU361238"/>
    </source>
</evidence>
<reference evidence="10 11" key="1">
    <citation type="submission" date="2013-03" db="EMBL/GenBank/DDBJ databases">
        <title>The Genome Sequence of Phialophora europaea CBS 101466.</title>
        <authorList>
            <consortium name="The Broad Institute Genomics Platform"/>
            <person name="Cuomo C."/>
            <person name="de Hoog S."/>
            <person name="Gorbushina A."/>
            <person name="Walker B."/>
            <person name="Young S.K."/>
            <person name="Zeng Q."/>
            <person name="Gargeya S."/>
            <person name="Fitzgerald M."/>
            <person name="Haas B."/>
            <person name="Abouelleil A."/>
            <person name="Allen A.W."/>
            <person name="Alvarado L."/>
            <person name="Arachchi H.M."/>
            <person name="Berlin A.M."/>
            <person name="Chapman S.B."/>
            <person name="Gainer-Dewar J."/>
            <person name="Goldberg J."/>
            <person name="Griggs A."/>
            <person name="Gujja S."/>
            <person name="Hansen M."/>
            <person name="Howarth C."/>
            <person name="Imamovic A."/>
            <person name="Ireland A."/>
            <person name="Larimer J."/>
            <person name="McCowan C."/>
            <person name="Murphy C."/>
            <person name="Pearson M."/>
            <person name="Poon T.W."/>
            <person name="Priest M."/>
            <person name="Roberts A."/>
            <person name="Saif S."/>
            <person name="Shea T."/>
            <person name="Sisk P."/>
            <person name="Sykes S."/>
            <person name="Wortman J."/>
            <person name="Nusbaum C."/>
            <person name="Birren B."/>
        </authorList>
    </citation>
    <scope>NUCLEOTIDE SEQUENCE [LARGE SCALE GENOMIC DNA]</scope>
    <source>
        <strain evidence="10 11">CBS 101466</strain>
    </source>
</reference>
<dbReference type="SUPFAM" id="SSF53474">
    <property type="entry name" value="alpha/beta-Hydrolases"/>
    <property type="match status" value="1"/>
</dbReference>
<keyword evidence="6" id="KW-0106">Calcium</keyword>
<evidence type="ECO:0000313" key="11">
    <source>
        <dbReference type="Proteomes" id="UP000030752"/>
    </source>
</evidence>
<dbReference type="Proteomes" id="UP000030752">
    <property type="component" value="Unassembled WGS sequence"/>
</dbReference>
<dbReference type="RefSeq" id="XP_008714785.1">
    <property type="nucleotide sequence ID" value="XM_008716563.1"/>
</dbReference>
<evidence type="ECO:0000256" key="9">
    <source>
        <dbReference type="SAM" id="MobiDB-lite"/>
    </source>
</evidence>
<dbReference type="VEuPathDB" id="FungiDB:HMPREF1541_02207"/>
<evidence type="ECO:0000313" key="10">
    <source>
        <dbReference type="EMBL" id="ETN43049.1"/>
    </source>
</evidence>
<dbReference type="PANTHER" id="PTHR33938">
    <property type="entry name" value="FERULOYL ESTERASE B-RELATED"/>
    <property type="match status" value="1"/>
</dbReference>
<organism evidence="10 11">
    <name type="scientific">Cyphellophora europaea (strain CBS 101466)</name>
    <name type="common">Phialophora europaea</name>
    <dbReference type="NCBI Taxonomy" id="1220924"/>
    <lineage>
        <taxon>Eukaryota</taxon>
        <taxon>Fungi</taxon>
        <taxon>Dikarya</taxon>
        <taxon>Ascomycota</taxon>
        <taxon>Pezizomycotina</taxon>
        <taxon>Eurotiomycetes</taxon>
        <taxon>Chaetothyriomycetidae</taxon>
        <taxon>Chaetothyriales</taxon>
        <taxon>Cyphellophoraceae</taxon>
        <taxon>Cyphellophora</taxon>
    </lineage>
</organism>
<proteinExistence type="inferred from homology"/>
<feature type="region of interest" description="Disordered" evidence="9">
    <location>
        <begin position="408"/>
        <end position="434"/>
    </location>
</feature>
<dbReference type="InParanoid" id="W2S522"/>
<dbReference type="eggNOG" id="ENOG502QPXZ">
    <property type="taxonomic scope" value="Eukaryota"/>
</dbReference>
<protein>
    <recommendedName>
        <fullName evidence="8">Carboxylic ester hydrolase</fullName>
        <ecNumber evidence="8">3.1.1.-</ecNumber>
    </recommendedName>
</protein>
<dbReference type="AlphaFoldDB" id="W2S522"/>
<evidence type="ECO:0000256" key="4">
    <source>
        <dbReference type="ARBA" id="ARBA00022729"/>
    </source>
</evidence>
<evidence type="ECO:0000256" key="7">
    <source>
        <dbReference type="ARBA" id="ARBA00023157"/>
    </source>
</evidence>
<evidence type="ECO:0000256" key="1">
    <source>
        <dbReference type="ARBA" id="ARBA00006249"/>
    </source>
</evidence>
<dbReference type="GO" id="GO:0030600">
    <property type="term" value="F:feruloyl esterase activity"/>
    <property type="evidence" value="ECO:0007669"/>
    <property type="project" value="UniProtKB-ARBA"/>
</dbReference>
<keyword evidence="2" id="KW-0719">Serine esterase</keyword>
<dbReference type="InterPro" id="IPR011118">
    <property type="entry name" value="Tannase/feruloyl_esterase"/>
</dbReference>
<dbReference type="InterPro" id="IPR029058">
    <property type="entry name" value="AB_hydrolase_fold"/>
</dbReference>
<dbReference type="HOGENOM" id="CLU_014819_1_1_1"/>
<dbReference type="EMBL" id="KB822718">
    <property type="protein sequence ID" value="ETN43049.1"/>
    <property type="molecule type" value="Genomic_DNA"/>
</dbReference>
<dbReference type="STRING" id="1220924.W2S522"/>
<dbReference type="PANTHER" id="PTHR33938:SF2">
    <property type="entry name" value="CARBOXYLIC ESTER HYDROLASE"/>
    <property type="match status" value="1"/>
</dbReference>
<dbReference type="EC" id="3.1.1.-" evidence="8"/>